<evidence type="ECO:0000256" key="1">
    <source>
        <dbReference type="ARBA" id="ARBA00013160"/>
    </source>
</evidence>
<comment type="caution">
    <text evidence="4">The sequence shown here is derived from an EMBL/GenBank/DDBJ whole genome shotgun (WGS) entry which is preliminary data.</text>
</comment>
<accession>A0ABN9QV76</accession>
<dbReference type="InterPro" id="IPR050489">
    <property type="entry name" value="Tyr-tRNA_synthase"/>
</dbReference>
<evidence type="ECO:0000313" key="4">
    <source>
        <dbReference type="EMBL" id="CAK0810234.1"/>
    </source>
</evidence>
<protein>
    <recommendedName>
        <fullName evidence="1">tyrosine--tRNA ligase</fullName>
        <ecNumber evidence="1">6.1.1.1</ecNumber>
    </recommendedName>
    <alternativeName>
        <fullName evidence="2">Tyrosyl-tRNA synthetase</fullName>
    </alternativeName>
</protein>
<dbReference type="EMBL" id="CAUYUJ010004602">
    <property type="protein sequence ID" value="CAK0810234.1"/>
    <property type="molecule type" value="Genomic_DNA"/>
</dbReference>
<name>A0ABN9QV76_9DINO</name>
<reference evidence="4" key="1">
    <citation type="submission" date="2023-10" db="EMBL/GenBank/DDBJ databases">
        <authorList>
            <person name="Chen Y."/>
            <person name="Shah S."/>
            <person name="Dougan E. K."/>
            <person name="Thang M."/>
            <person name="Chan C."/>
        </authorList>
    </citation>
    <scope>NUCLEOTIDE SEQUENCE [LARGE SCALE GENOMIC DNA]</scope>
</reference>
<keyword evidence="5" id="KW-1185">Reference proteome</keyword>
<feature type="non-terminal residue" evidence="4">
    <location>
        <position position="147"/>
    </location>
</feature>
<dbReference type="Gene3D" id="1.10.240.10">
    <property type="entry name" value="Tyrosyl-Transfer RNA Synthetase"/>
    <property type="match status" value="1"/>
</dbReference>
<evidence type="ECO:0000256" key="2">
    <source>
        <dbReference type="ARBA" id="ARBA00033323"/>
    </source>
</evidence>
<sequence length="147" mass="15572">MHVGDALSLVNGVAPPTLCSDKSHLNLHRLAGQHFEACGLAAPEVVLAEDPALRLLQPGEGADADVNIMLTDKDIEVNKKVKKAFCEPGNTDFCPPLVWIGELLPFTKEFCITRKPDNGGDKAYASAGAAREDFASGALHPGDLKPA</sequence>
<dbReference type="PANTHER" id="PTHR46264">
    <property type="entry name" value="TYROSINE-TRNA LIGASE"/>
    <property type="match status" value="1"/>
</dbReference>
<evidence type="ECO:0000256" key="3">
    <source>
        <dbReference type="ARBA" id="ARBA00048248"/>
    </source>
</evidence>
<evidence type="ECO:0000313" key="5">
    <source>
        <dbReference type="Proteomes" id="UP001189429"/>
    </source>
</evidence>
<dbReference type="Proteomes" id="UP001189429">
    <property type="component" value="Unassembled WGS sequence"/>
</dbReference>
<gene>
    <name evidence="4" type="ORF">PCOR1329_LOCUS15256</name>
</gene>
<organism evidence="4 5">
    <name type="scientific">Prorocentrum cordatum</name>
    <dbReference type="NCBI Taxonomy" id="2364126"/>
    <lineage>
        <taxon>Eukaryota</taxon>
        <taxon>Sar</taxon>
        <taxon>Alveolata</taxon>
        <taxon>Dinophyceae</taxon>
        <taxon>Prorocentrales</taxon>
        <taxon>Prorocentraceae</taxon>
        <taxon>Prorocentrum</taxon>
    </lineage>
</organism>
<dbReference type="EC" id="6.1.1.1" evidence="1"/>
<proteinExistence type="predicted"/>
<comment type="catalytic activity">
    <reaction evidence="3">
        <text>tRNA(Tyr) + L-tyrosine + ATP = L-tyrosyl-tRNA(Tyr) + AMP + diphosphate + H(+)</text>
        <dbReference type="Rhea" id="RHEA:10220"/>
        <dbReference type="Rhea" id="RHEA-COMP:9706"/>
        <dbReference type="Rhea" id="RHEA-COMP:9707"/>
        <dbReference type="ChEBI" id="CHEBI:15378"/>
        <dbReference type="ChEBI" id="CHEBI:30616"/>
        <dbReference type="ChEBI" id="CHEBI:33019"/>
        <dbReference type="ChEBI" id="CHEBI:58315"/>
        <dbReference type="ChEBI" id="CHEBI:78442"/>
        <dbReference type="ChEBI" id="CHEBI:78536"/>
        <dbReference type="ChEBI" id="CHEBI:456215"/>
        <dbReference type="EC" id="6.1.1.1"/>
    </reaction>
</comment>
<dbReference type="PANTHER" id="PTHR46264:SF4">
    <property type="entry name" value="TYROSINE--TRNA LIGASE, CYTOPLASMIC"/>
    <property type="match status" value="1"/>
</dbReference>